<organism evidence="2 3">
    <name type="scientific">Abeliophyllum distichum</name>
    <dbReference type="NCBI Taxonomy" id="126358"/>
    <lineage>
        <taxon>Eukaryota</taxon>
        <taxon>Viridiplantae</taxon>
        <taxon>Streptophyta</taxon>
        <taxon>Embryophyta</taxon>
        <taxon>Tracheophyta</taxon>
        <taxon>Spermatophyta</taxon>
        <taxon>Magnoliopsida</taxon>
        <taxon>eudicotyledons</taxon>
        <taxon>Gunneridae</taxon>
        <taxon>Pentapetalae</taxon>
        <taxon>asterids</taxon>
        <taxon>lamiids</taxon>
        <taxon>Lamiales</taxon>
        <taxon>Oleaceae</taxon>
        <taxon>Forsythieae</taxon>
        <taxon>Abeliophyllum</taxon>
    </lineage>
</organism>
<proteinExistence type="predicted"/>
<comment type="caution">
    <text evidence="2">The sequence shown here is derived from an EMBL/GenBank/DDBJ whole genome shotgun (WGS) entry which is preliminary data.</text>
</comment>
<evidence type="ECO:0000313" key="2">
    <source>
        <dbReference type="EMBL" id="KAL2471162.1"/>
    </source>
</evidence>
<evidence type="ECO:0000313" key="3">
    <source>
        <dbReference type="Proteomes" id="UP001604336"/>
    </source>
</evidence>
<protein>
    <submittedName>
        <fullName evidence="2">Uncharacterized protein</fullName>
    </submittedName>
</protein>
<feature type="region of interest" description="Disordered" evidence="1">
    <location>
        <begin position="1"/>
        <end position="26"/>
    </location>
</feature>
<gene>
    <name evidence="2" type="ORF">Adt_39298</name>
</gene>
<sequence>MSGEDVSRTPLENTPSRPLCKCRGQGPTRGKQIEKIVAACGHKLKVDFNTLNGRAIGPNTSGWANEMGFIIHSMAPLVAKQWKEIDHAYKIPTIDHLKSMKKMWSEYRCKLHKYFVSVGGNEDVGLAKRRFTKQT</sequence>
<dbReference type="Proteomes" id="UP001604336">
    <property type="component" value="Unassembled WGS sequence"/>
</dbReference>
<keyword evidence="3" id="KW-1185">Reference proteome</keyword>
<dbReference type="EMBL" id="JBFOLK010000012">
    <property type="protein sequence ID" value="KAL2471162.1"/>
    <property type="molecule type" value="Genomic_DNA"/>
</dbReference>
<accession>A0ABD1Q4P2</accession>
<evidence type="ECO:0000256" key="1">
    <source>
        <dbReference type="SAM" id="MobiDB-lite"/>
    </source>
</evidence>
<dbReference type="AlphaFoldDB" id="A0ABD1Q4P2"/>
<name>A0ABD1Q4P2_9LAMI</name>
<reference evidence="3" key="1">
    <citation type="submission" date="2024-07" db="EMBL/GenBank/DDBJ databases">
        <title>Two chromosome-level genome assemblies of Korean endemic species Abeliophyllum distichum and Forsythia ovata (Oleaceae).</title>
        <authorList>
            <person name="Jang H."/>
        </authorList>
    </citation>
    <scope>NUCLEOTIDE SEQUENCE [LARGE SCALE GENOMIC DNA]</scope>
</reference>